<name>A0A916STM9_9ACTN</name>
<proteinExistence type="predicted"/>
<dbReference type="NCBIfam" id="NF041255">
    <property type="entry name" value="mycofact_MftM"/>
    <property type="match status" value="1"/>
</dbReference>
<reference evidence="3" key="2">
    <citation type="submission" date="2020-09" db="EMBL/GenBank/DDBJ databases">
        <authorList>
            <person name="Sun Q."/>
            <person name="Zhou Y."/>
        </authorList>
    </citation>
    <scope>NUCLEOTIDE SEQUENCE</scope>
    <source>
        <strain evidence="3">CGMCC 1.12827</strain>
    </source>
</reference>
<comment type="caution">
    <text evidence="3">The sequence shown here is derived from an EMBL/GenBank/DDBJ whole genome shotgun (WGS) entry which is preliminary data.</text>
</comment>
<accession>A0A916STM9</accession>
<dbReference type="Pfam" id="PF08241">
    <property type="entry name" value="Methyltransf_11"/>
    <property type="match status" value="1"/>
</dbReference>
<dbReference type="Gene3D" id="3.40.50.150">
    <property type="entry name" value="Vaccinia Virus protein VP39"/>
    <property type="match status" value="1"/>
</dbReference>
<organism evidence="3 4">
    <name type="scientific">Gordonia jinhuaensis</name>
    <dbReference type="NCBI Taxonomy" id="1517702"/>
    <lineage>
        <taxon>Bacteria</taxon>
        <taxon>Bacillati</taxon>
        <taxon>Actinomycetota</taxon>
        <taxon>Actinomycetes</taxon>
        <taxon>Mycobacteriales</taxon>
        <taxon>Gordoniaceae</taxon>
        <taxon>Gordonia</taxon>
    </lineage>
</organism>
<dbReference type="Proteomes" id="UP000621454">
    <property type="component" value="Unassembled WGS sequence"/>
</dbReference>
<evidence type="ECO:0000313" key="3">
    <source>
        <dbReference type="EMBL" id="GGB15918.1"/>
    </source>
</evidence>
<gene>
    <name evidence="3" type="ORF">GCM10011489_00080</name>
</gene>
<reference evidence="3" key="1">
    <citation type="journal article" date="2014" name="Int. J. Syst. Evol. Microbiol.">
        <title>Complete genome sequence of Corynebacterium casei LMG S-19264T (=DSM 44701T), isolated from a smear-ripened cheese.</title>
        <authorList>
            <consortium name="US DOE Joint Genome Institute (JGI-PGF)"/>
            <person name="Walter F."/>
            <person name="Albersmeier A."/>
            <person name="Kalinowski J."/>
            <person name="Ruckert C."/>
        </authorList>
    </citation>
    <scope>NUCLEOTIDE SEQUENCE</scope>
    <source>
        <strain evidence="3">CGMCC 1.12827</strain>
    </source>
</reference>
<dbReference type="SUPFAM" id="SSF53335">
    <property type="entry name" value="S-adenosyl-L-methionine-dependent methyltransferases"/>
    <property type="match status" value="1"/>
</dbReference>
<evidence type="ECO:0000259" key="2">
    <source>
        <dbReference type="Pfam" id="PF08241"/>
    </source>
</evidence>
<feature type="region of interest" description="Disordered" evidence="1">
    <location>
        <begin position="1"/>
        <end position="39"/>
    </location>
</feature>
<evidence type="ECO:0000256" key="1">
    <source>
        <dbReference type="SAM" id="MobiDB-lite"/>
    </source>
</evidence>
<dbReference type="GO" id="GO:0032259">
    <property type="term" value="P:methylation"/>
    <property type="evidence" value="ECO:0007669"/>
    <property type="project" value="UniProtKB-KW"/>
</dbReference>
<keyword evidence="4" id="KW-1185">Reference proteome</keyword>
<dbReference type="EMBL" id="BMGC01000001">
    <property type="protein sequence ID" value="GGB15918.1"/>
    <property type="molecule type" value="Genomic_DNA"/>
</dbReference>
<dbReference type="GO" id="GO:0008757">
    <property type="term" value="F:S-adenosylmethionine-dependent methyltransferase activity"/>
    <property type="evidence" value="ECO:0007669"/>
    <property type="project" value="InterPro"/>
</dbReference>
<feature type="compositionally biased region" description="Low complexity" evidence="1">
    <location>
        <begin position="10"/>
        <end position="31"/>
    </location>
</feature>
<protein>
    <submittedName>
        <fullName evidence="3">SAM-dependent methyltransferase</fullName>
    </submittedName>
</protein>
<dbReference type="InterPro" id="IPR029063">
    <property type="entry name" value="SAM-dependent_MTases_sf"/>
</dbReference>
<evidence type="ECO:0000313" key="4">
    <source>
        <dbReference type="Proteomes" id="UP000621454"/>
    </source>
</evidence>
<keyword evidence="3" id="KW-0489">Methyltransferase</keyword>
<dbReference type="InterPro" id="IPR013216">
    <property type="entry name" value="Methyltransf_11"/>
</dbReference>
<dbReference type="AlphaFoldDB" id="A0A916STM9"/>
<keyword evidence="3" id="KW-0808">Transferase</keyword>
<sequence length="286" mass="30889">MAMTSGHVMSAVSDPSSISVTSDRSTSASSRLTGQRSESGRLAWRHDADGVHITHGYTSADVCDSLLVEEVGRLVEVGAIAGQVAFEAVMTAILDTCAENGAGWDAFYDNSLAELRSGRSPFSPVHHRALQCLSGTSILEVGSCFGFLALQAAEDASTVHACDISAGSVELLRRQSRRCGTPIDCRWADARDLPYPDGSIDTVTLIHLLEHLDGSDVRLAVEEATRVARTSVVIAVPFEEVPNEHYGHRQSLTLSDLAEWGTFADTRQWSAEISEHHGGWLQLSRR</sequence>
<feature type="domain" description="Methyltransferase type 11" evidence="2">
    <location>
        <begin position="139"/>
        <end position="230"/>
    </location>
</feature>